<gene>
    <name evidence="1" type="ORF">G4B88_026792</name>
</gene>
<protein>
    <submittedName>
        <fullName evidence="1">Uncharacterized protein</fullName>
    </submittedName>
</protein>
<evidence type="ECO:0000313" key="1">
    <source>
        <dbReference type="EMBL" id="KAF4367285.1"/>
    </source>
</evidence>
<organism evidence="1 2">
    <name type="scientific">Cannabis sativa</name>
    <name type="common">Hemp</name>
    <name type="synonym">Marijuana</name>
    <dbReference type="NCBI Taxonomy" id="3483"/>
    <lineage>
        <taxon>Eukaryota</taxon>
        <taxon>Viridiplantae</taxon>
        <taxon>Streptophyta</taxon>
        <taxon>Embryophyta</taxon>
        <taxon>Tracheophyta</taxon>
        <taxon>Spermatophyta</taxon>
        <taxon>Magnoliopsida</taxon>
        <taxon>eudicotyledons</taxon>
        <taxon>Gunneridae</taxon>
        <taxon>Pentapetalae</taxon>
        <taxon>rosids</taxon>
        <taxon>fabids</taxon>
        <taxon>Rosales</taxon>
        <taxon>Cannabaceae</taxon>
        <taxon>Cannabis</taxon>
    </lineage>
</organism>
<accession>A0A7J6F9J1</accession>
<dbReference type="EMBL" id="JAATIQ010000247">
    <property type="protein sequence ID" value="KAF4367285.1"/>
    <property type="molecule type" value="Genomic_DNA"/>
</dbReference>
<name>A0A7J6F9J1_CANSA</name>
<proteinExistence type="predicted"/>
<keyword evidence="2" id="KW-1185">Reference proteome</keyword>
<dbReference type="AlphaFoldDB" id="A0A7J6F9J1"/>
<reference evidence="1 2" key="1">
    <citation type="journal article" date="2020" name="bioRxiv">
        <title>Sequence and annotation of 42 cannabis genomes reveals extensive copy number variation in cannabinoid synthesis and pathogen resistance genes.</title>
        <authorList>
            <person name="Mckernan K.J."/>
            <person name="Helbert Y."/>
            <person name="Kane L.T."/>
            <person name="Ebling H."/>
            <person name="Zhang L."/>
            <person name="Liu B."/>
            <person name="Eaton Z."/>
            <person name="Mclaughlin S."/>
            <person name="Kingan S."/>
            <person name="Baybayan P."/>
            <person name="Concepcion G."/>
            <person name="Jordan M."/>
            <person name="Riva A."/>
            <person name="Barbazuk W."/>
            <person name="Harkins T."/>
        </authorList>
    </citation>
    <scope>NUCLEOTIDE SEQUENCE [LARGE SCALE GENOMIC DNA]</scope>
    <source>
        <strain evidence="2">cv. Jamaican Lion 4</strain>
        <tissue evidence="1">Leaf</tissue>
    </source>
</reference>
<sequence length="61" mass="6698">MMSFFGDPFLSCSSPLLLGIQEGLKQEIRERPESEVIDEIVKEIFTLLNSSSLSSCVSDGS</sequence>
<dbReference type="Proteomes" id="UP000583929">
    <property type="component" value="Unassembled WGS sequence"/>
</dbReference>
<comment type="caution">
    <text evidence="1">The sequence shown here is derived from an EMBL/GenBank/DDBJ whole genome shotgun (WGS) entry which is preliminary data.</text>
</comment>
<evidence type="ECO:0000313" key="2">
    <source>
        <dbReference type="Proteomes" id="UP000583929"/>
    </source>
</evidence>